<dbReference type="EMBL" id="SMDC01000002">
    <property type="protein sequence ID" value="TCW38531.1"/>
    <property type="molecule type" value="Genomic_DNA"/>
</dbReference>
<accession>A0A4R4AH07</accession>
<dbReference type="SMART" id="SM00490">
    <property type="entry name" value="HELICc"/>
    <property type="match status" value="1"/>
</dbReference>
<evidence type="ECO:0000256" key="2">
    <source>
        <dbReference type="ARBA" id="ARBA00009046"/>
    </source>
</evidence>
<dbReference type="Proteomes" id="UP000295247">
    <property type="component" value="Unassembled WGS sequence"/>
</dbReference>
<dbReference type="GO" id="GO:0005524">
    <property type="term" value="F:ATP binding"/>
    <property type="evidence" value="ECO:0007669"/>
    <property type="project" value="UniProtKB-KW"/>
</dbReference>
<dbReference type="GO" id="GO:0046872">
    <property type="term" value="F:metal ion binding"/>
    <property type="evidence" value="ECO:0007669"/>
    <property type="project" value="UniProtKB-KW"/>
</dbReference>
<dbReference type="InterPro" id="IPR006474">
    <property type="entry name" value="Helicase_Cas3_CRISPR-ass_core"/>
</dbReference>
<dbReference type="AlphaFoldDB" id="A0A4R4AH07"/>
<evidence type="ECO:0000256" key="3">
    <source>
        <dbReference type="ARBA" id="ARBA00022722"/>
    </source>
</evidence>
<keyword evidence="6" id="KW-0378">Hydrolase</keyword>
<keyword evidence="7" id="KW-0347">Helicase</keyword>
<dbReference type="GO" id="GO:0051607">
    <property type="term" value="P:defense response to virus"/>
    <property type="evidence" value="ECO:0007669"/>
    <property type="project" value="UniProtKB-KW"/>
</dbReference>
<dbReference type="SUPFAM" id="SSF52540">
    <property type="entry name" value="P-loop containing nucleoside triphosphate hydrolases"/>
    <property type="match status" value="1"/>
</dbReference>
<comment type="similarity">
    <text evidence="2">In the central section; belongs to the CRISPR-associated helicase Cas3 family.</text>
</comment>
<proteinExistence type="inferred from homology"/>
<dbReference type="GO" id="GO:0003723">
    <property type="term" value="F:RNA binding"/>
    <property type="evidence" value="ECO:0007669"/>
    <property type="project" value="TreeGrafter"/>
</dbReference>
<organism evidence="12 13">
    <name type="scientific">Marichromatium gracile</name>
    <name type="common">Chromatium gracile</name>
    <dbReference type="NCBI Taxonomy" id="1048"/>
    <lineage>
        <taxon>Bacteria</taxon>
        <taxon>Pseudomonadati</taxon>
        <taxon>Pseudomonadota</taxon>
        <taxon>Gammaproteobacteria</taxon>
        <taxon>Chromatiales</taxon>
        <taxon>Chromatiaceae</taxon>
        <taxon>Marichromatium</taxon>
    </lineage>
</organism>
<keyword evidence="3" id="KW-0540">Nuclease</keyword>
<comment type="similarity">
    <text evidence="1">In the N-terminal section; belongs to the CRISPR-associated nuclease Cas3-HD family.</text>
</comment>
<dbReference type="PROSITE" id="PS51194">
    <property type="entry name" value="HELICASE_CTER"/>
    <property type="match status" value="1"/>
</dbReference>
<keyword evidence="5" id="KW-0547">Nucleotide-binding</keyword>
<sequence>MSDAELLSHFEPTLRLPQHLAQVRAAGEFLLAGHSLRVRTQRPETAIVLSALVRGHDLGKGSLAFQDYIADPARYRGEAHAKEHSTLSAALMLLWAKAQGWDALPALALTQAIAGHHVGFATLDYLEDRLILEEGDALLEQWASLDRQALGRASGLDLAATEGDFEDARRWLFRRQRVGERLQALPLAEAVGFRLWSQFLFALLLESDKAFLALREEQLRRYFQQPRPQLAPECVDARLAGLPETPLNRLRDELRTQILTTTDAEHPCCTLTLPTGTGKTLLAATWALAQRARLAEDGPPPRIIIALPFLSIVDQTEQEYRTLLGLDPAGCAQSDRLLASHSLSHAEYEVEGAALGSAYTRFYLDTWRSEIIVTTFDQLLLALCSPKTRHQMRFHALMDALIVLDEVQTLPCRLWDLVDHALRGLCAESTTRVLLMSATQPALLTGARELAGDGARVAAIFGQFRRYRLRFRHRERQDLNGFIQALVPRLTEWRAQGRRVLITLNTRASAKAVWRAVSAQFPDIPVWLISADVTPRDRLKKIAAIKALRPGEPGIVVSTQTIEAGVDIDMDIVIRDFAPLDALIQVAGRCNRHNRLGDQGGEVEIVSLSSPKGREYAGIIYDQVLLDATREVLAEQPEALGEDAVLDLSRRYFDLIRSRKNTGAELTEAFARWGELPDIQSLLRGKTGEQTSFLALAEDEDWLRLALECALAVPDRWERREALRALAADIQQRTVTVYTRRGFHPEDYADPIGYFWRLRSGYYQPDIGLELGLDDEDPATCIL</sequence>
<dbReference type="PROSITE" id="PS51643">
    <property type="entry name" value="HD_CAS3"/>
    <property type="match status" value="1"/>
</dbReference>
<dbReference type="InterPro" id="IPR001650">
    <property type="entry name" value="Helicase_C-like"/>
</dbReference>
<keyword evidence="8" id="KW-0067">ATP-binding</keyword>
<dbReference type="Pfam" id="PF18019">
    <property type="entry name" value="Cas3_HD"/>
    <property type="match status" value="1"/>
</dbReference>
<dbReference type="GO" id="GO:0004518">
    <property type="term" value="F:nuclease activity"/>
    <property type="evidence" value="ECO:0007669"/>
    <property type="project" value="UniProtKB-KW"/>
</dbReference>
<gene>
    <name evidence="12" type="ORF">EDC29_102427</name>
</gene>
<evidence type="ECO:0000256" key="6">
    <source>
        <dbReference type="ARBA" id="ARBA00022801"/>
    </source>
</evidence>
<evidence type="ECO:0000256" key="7">
    <source>
        <dbReference type="ARBA" id="ARBA00022806"/>
    </source>
</evidence>
<dbReference type="InterPro" id="IPR054712">
    <property type="entry name" value="Cas3-like_dom"/>
</dbReference>
<feature type="domain" description="Helicase C-terminal" evidence="10">
    <location>
        <begin position="485"/>
        <end position="644"/>
    </location>
</feature>
<dbReference type="Pfam" id="PF00270">
    <property type="entry name" value="DEAD"/>
    <property type="match status" value="1"/>
</dbReference>
<dbReference type="InterPro" id="IPR050547">
    <property type="entry name" value="DEAD_box_RNA_helicases"/>
</dbReference>
<evidence type="ECO:0000256" key="8">
    <source>
        <dbReference type="ARBA" id="ARBA00022840"/>
    </source>
</evidence>
<keyword evidence="9" id="KW-0051">Antiviral defense</keyword>
<comment type="caution">
    <text evidence="12">The sequence shown here is derived from an EMBL/GenBank/DDBJ whole genome shotgun (WGS) entry which is preliminary data.</text>
</comment>
<feature type="domain" description="HD Cas3-type" evidence="11">
    <location>
        <begin position="9"/>
        <end position="210"/>
    </location>
</feature>
<dbReference type="Pfam" id="PF22590">
    <property type="entry name" value="Cas3-like_C_2"/>
    <property type="match status" value="1"/>
</dbReference>
<dbReference type="InterPro" id="IPR011545">
    <property type="entry name" value="DEAD/DEAH_box_helicase_dom"/>
</dbReference>
<dbReference type="PANTHER" id="PTHR47963">
    <property type="entry name" value="DEAD-BOX ATP-DEPENDENT RNA HELICASE 47, MITOCHONDRIAL"/>
    <property type="match status" value="1"/>
</dbReference>
<dbReference type="InterPro" id="IPR027417">
    <property type="entry name" value="P-loop_NTPase"/>
</dbReference>
<dbReference type="InterPro" id="IPR006483">
    <property type="entry name" value="CRISPR-assoc_Cas3_HD"/>
</dbReference>
<keyword evidence="4" id="KW-0479">Metal-binding</keyword>
<protein>
    <submittedName>
        <fullName evidence="12">CRISPR-associated Cas3 family helicase</fullName>
    </submittedName>
</protein>
<dbReference type="CDD" id="cd09641">
    <property type="entry name" value="Cas3''_I"/>
    <property type="match status" value="1"/>
</dbReference>
<evidence type="ECO:0000313" key="13">
    <source>
        <dbReference type="Proteomes" id="UP000295247"/>
    </source>
</evidence>
<reference evidence="12 13" key="1">
    <citation type="submission" date="2019-03" db="EMBL/GenBank/DDBJ databases">
        <title>Genomic Encyclopedia of Type Strains, Phase IV (KMG-IV): sequencing the most valuable type-strain genomes for metagenomic binning, comparative biology and taxonomic classification.</title>
        <authorList>
            <person name="Goeker M."/>
        </authorList>
    </citation>
    <scope>NUCLEOTIDE SEQUENCE [LARGE SCALE GENOMIC DNA]</scope>
    <source>
        <strain evidence="12 13">DSM 203</strain>
    </source>
</reference>
<evidence type="ECO:0000256" key="1">
    <source>
        <dbReference type="ARBA" id="ARBA00006847"/>
    </source>
</evidence>
<dbReference type="Gene3D" id="1.10.3210.30">
    <property type="match status" value="1"/>
</dbReference>
<dbReference type="RefSeq" id="WP_132228866.1">
    <property type="nucleotide sequence ID" value="NZ_NRRH01000007.1"/>
</dbReference>
<evidence type="ECO:0000313" key="12">
    <source>
        <dbReference type="EMBL" id="TCW38531.1"/>
    </source>
</evidence>
<dbReference type="Gene3D" id="3.40.50.300">
    <property type="entry name" value="P-loop containing nucleotide triphosphate hydrolases"/>
    <property type="match status" value="2"/>
</dbReference>
<dbReference type="InterPro" id="IPR014001">
    <property type="entry name" value="Helicase_ATP-bd"/>
</dbReference>
<dbReference type="NCBIfam" id="TIGR01596">
    <property type="entry name" value="cas3_HD"/>
    <property type="match status" value="1"/>
</dbReference>
<evidence type="ECO:0000259" key="10">
    <source>
        <dbReference type="PROSITE" id="PS51194"/>
    </source>
</evidence>
<evidence type="ECO:0000256" key="5">
    <source>
        <dbReference type="ARBA" id="ARBA00022741"/>
    </source>
</evidence>
<name>A0A4R4AH07_MARGR</name>
<evidence type="ECO:0000256" key="9">
    <source>
        <dbReference type="ARBA" id="ARBA00023118"/>
    </source>
</evidence>
<evidence type="ECO:0000259" key="11">
    <source>
        <dbReference type="PROSITE" id="PS51643"/>
    </source>
</evidence>
<dbReference type="InterPro" id="IPR038257">
    <property type="entry name" value="CRISPR-assoc_Cas3_HD_sf"/>
</dbReference>
<evidence type="ECO:0000256" key="4">
    <source>
        <dbReference type="ARBA" id="ARBA00022723"/>
    </source>
</evidence>
<dbReference type="SMART" id="SM00487">
    <property type="entry name" value="DEXDc"/>
    <property type="match status" value="1"/>
</dbReference>
<dbReference type="NCBIfam" id="TIGR01587">
    <property type="entry name" value="cas3_core"/>
    <property type="match status" value="1"/>
</dbReference>
<dbReference type="PANTHER" id="PTHR47963:SF9">
    <property type="entry name" value="CRISPR-ASSOCIATED ENDONUCLEASE_HELICASE CAS3"/>
    <property type="match status" value="1"/>
</dbReference>
<dbReference type="GO" id="GO:0016787">
    <property type="term" value="F:hydrolase activity"/>
    <property type="evidence" value="ECO:0007669"/>
    <property type="project" value="UniProtKB-KW"/>
</dbReference>
<dbReference type="GO" id="GO:0003724">
    <property type="term" value="F:RNA helicase activity"/>
    <property type="evidence" value="ECO:0007669"/>
    <property type="project" value="TreeGrafter"/>
</dbReference>